<gene>
    <name evidence="2" type="ORF">MAE30S32_43720</name>
</gene>
<protein>
    <recommendedName>
        <fullName evidence="1">Glucose/Sorbosone dehydrogenase domain-containing protein</fullName>
    </recommendedName>
</protein>
<reference evidence="2 3" key="1">
    <citation type="journal article" date="2019" name="Appl. Environ. Microbiol.">
        <title>Co-occurrence of broad and narrow host-range viruses infecting the toxic bloom-forming cyanobacterium Microcystis aeruginosa.</title>
        <authorList>
            <person name="Morimoto D."/>
            <person name="Tominaga K."/>
            <person name="Nishimura Y."/>
            <person name="Yoshida N."/>
            <person name="Kimura S."/>
            <person name="Sako Y."/>
            <person name="Yoshida T."/>
        </authorList>
    </citation>
    <scope>NUCLEOTIDE SEQUENCE [LARGE SCALE GENOMIC DNA]</scope>
    <source>
        <strain evidence="2 3">11-30S32</strain>
    </source>
</reference>
<sequence>MTKRVWATEHGAKGGDELNLIEKGKNYGWPVVSASQEYGTNTPVSREKSRPGLIDPKTIWTPAIAPSGLVFYTGNRFPNWQGNLFAGGLVSRDIRRLSVDKSGEIINQEAIPIGQRVRDVRQSPDGFLYLLTDEGNGQLIRLEPPSNL</sequence>
<name>A0A510PQE8_MICAE</name>
<dbReference type="EMBL" id="BHVU01000449">
    <property type="protein sequence ID" value="GCA95720.1"/>
    <property type="molecule type" value="Genomic_DNA"/>
</dbReference>
<dbReference type="SUPFAM" id="SSF50952">
    <property type="entry name" value="Soluble quinoprotein glucose dehydrogenase"/>
    <property type="match status" value="1"/>
</dbReference>
<organism evidence="2 3">
    <name type="scientific">Microcystis aeruginosa 11-30S32</name>
    <dbReference type="NCBI Taxonomy" id="2358142"/>
    <lineage>
        <taxon>Bacteria</taxon>
        <taxon>Bacillati</taxon>
        <taxon>Cyanobacteriota</taxon>
        <taxon>Cyanophyceae</taxon>
        <taxon>Oscillatoriophycideae</taxon>
        <taxon>Chroococcales</taxon>
        <taxon>Microcystaceae</taxon>
        <taxon>Microcystis</taxon>
    </lineage>
</organism>
<evidence type="ECO:0000313" key="3">
    <source>
        <dbReference type="Proteomes" id="UP000321223"/>
    </source>
</evidence>
<accession>A0A510PQE8</accession>
<dbReference type="InterPro" id="IPR011041">
    <property type="entry name" value="Quinoprot_gluc/sorb_DH_b-prop"/>
</dbReference>
<dbReference type="PANTHER" id="PTHR19328:SF75">
    <property type="entry name" value="ALDOSE SUGAR DEHYDROGENASE YLII"/>
    <property type="match status" value="1"/>
</dbReference>
<evidence type="ECO:0000259" key="1">
    <source>
        <dbReference type="Pfam" id="PF07995"/>
    </source>
</evidence>
<dbReference type="Pfam" id="PF07995">
    <property type="entry name" value="GSDH"/>
    <property type="match status" value="1"/>
</dbReference>
<dbReference type="Gene3D" id="2.120.10.30">
    <property type="entry name" value="TolB, C-terminal domain"/>
    <property type="match status" value="1"/>
</dbReference>
<evidence type="ECO:0000313" key="2">
    <source>
        <dbReference type="EMBL" id="GCA95720.1"/>
    </source>
</evidence>
<dbReference type="PANTHER" id="PTHR19328">
    <property type="entry name" value="HEDGEHOG-INTERACTING PROTEIN"/>
    <property type="match status" value="1"/>
</dbReference>
<proteinExistence type="predicted"/>
<feature type="domain" description="Glucose/Sorbosone dehydrogenase" evidence="1">
    <location>
        <begin position="2"/>
        <end position="141"/>
    </location>
</feature>
<comment type="caution">
    <text evidence="2">The sequence shown here is derived from an EMBL/GenBank/DDBJ whole genome shotgun (WGS) entry which is preliminary data.</text>
</comment>
<dbReference type="AlphaFoldDB" id="A0A510PQE8"/>
<dbReference type="Proteomes" id="UP000321223">
    <property type="component" value="Unassembled WGS sequence"/>
</dbReference>
<dbReference type="InterPro" id="IPR011042">
    <property type="entry name" value="6-blade_b-propeller_TolB-like"/>
</dbReference>
<dbReference type="InterPro" id="IPR012938">
    <property type="entry name" value="Glc/Sorbosone_DH"/>
</dbReference>